<feature type="domain" description="Ricin B lectin" evidence="2">
    <location>
        <begin position="741"/>
        <end position="872"/>
    </location>
</feature>
<comment type="caution">
    <text evidence="3">The sequence shown here is derived from an EMBL/GenBank/DDBJ whole genome shotgun (WGS) entry which is preliminary data.</text>
</comment>
<feature type="chain" id="PRO_5040750537" evidence="1">
    <location>
        <begin position="30"/>
        <end position="1010"/>
    </location>
</feature>
<dbReference type="Gene3D" id="2.80.10.50">
    <property type="match status" value="3"/>
</dbReference>
<dbReference type="AlphaFoldDB" id="A0A9X3ATB4"/>
<evidence type="ECO:0000313" key="3">
    <source>
        <dbReference type="EMBL" id="MCT7359958.1"/>
    </source>
</evidence>
<dbReference type="InterPro" id="IPR000772">
    <property type="entry name" value="Ricin_B_lectin"/>
</dbReference>
<dbReference type="InterPro" id="IPR032466">
    <property type="entry name" value="Metal_Hydrolase"/>
</dbReference>
<reference evidence="3" key="2">
    <citation type="submission" date="2022-08" db="EMBL/GenBank/DDBJ databases">
        <authorList>
            <person name="Dong C."/>
        </authorList>
    </citation>
    <scope>NUCLEOTIDE SEQUENCE</scope>
    <source>
        <strain evidence="3">59MF3M-4</strain>
    </source>
</reference>
<keyword evidence="4" id="KW-1185">Reference proteome</keyword>
<name>A0A9X3ATB4_9GAMM</name>
<proteinExistence type="predicted"/>
<accession>A0A9X3ATB4</accession>
<sequence>MKNSAHTQRWLLTSMVGGAALFGSTLFYAQQAAAFSQPPPAPAPVEQRQNAEMAVHELAQGCYAIQSPTNGKYMNRYSKGGAIDNGLGWQLKATDLDSAASFYFKPTSFFHYMLTDKDGRYLATHLPNEISAGRYAGEFAEFKITAHEQGNGAYRFSFYGPKLAKILRHNYGGTGHYADGGLYVIDILNPTNAGSETEFNLVPKSDCKPFPEAELNTVGEVPKSDVSEPIRGAIDPHTHITSYEFMGGKFLHGEPFHRWGIETALRDSSEIHGPWGSLDIIGNLMGYDDVNHRYDTRGWPDFPFWPNRKQVSHMQYYYKWIERAHKGGLQMMVSHLVENEVLCNVQKTVNPASWINPNNCNTMASIHLQVRRLQQMQDYIDAQQGGPGKGFFRLVKTPQEARKVIADGKLAVLMGIEASELFNCGLKDGCSKESIERQLQEVYDAGVRALFPVHRFDNQLGGTRMEDGFINVGQWLSSGRFFETEVCDAGTDGSRMTSGFPLLGTVPVIKDILAGIGLNPQYDESRRHCNQHGLSANGEYLVQRMIDKGMIIEIDHTSVKSARAIMDIVESRNYSGVISGHSHMHRKPDGSAHEVHQRIARAGGMMSPYNSSANSLNWSIGEFIDLIEPTGYLVGVPFATDMGGIGSQAYPRDNTDTDPLIYPFETEAGVVIDKQKTGNRIFDLNNEGLAHYGLVADHIQDIRTHSNSRIYESVMNSAEAYLQMWERAIANDSPKYSSSDENWFSIVNRASGRCMDLPGNDDHLSNGSNVQLWDCQLTSQDQKWRYDAANQMFRNKANPDKCLDNRGQAHNNGGVVIWDCEDSDNLRWTYSGNKLASKHNSNIVADAFGTGNDANVGQWSYHGGANQQWELRLMSAENRYAQYRSESTGQCISATGGSHTGALVAMAACDSSANQLWRFDTATGLMVNGVAGAKCLEVPEGLIYDHTLLQLADCDANNPAQQFNYAGKLLRSRIDSNQVLDVSGGNTSTLIMYGVHGGANQRWHATANGQ</sequence>
<evidence type="ECO:0000259" key="2">
    <source>
        <dbReference type="SMART" id="SM00458"/>
    </source>
</evidence>
<evidence type="ECO:0000256" key="1">
    <source>
        <dbReference type="SAM" id="SignalP"/>
    </source>
</evidence>
<dbReference type="Proteomes" id="UP001147830">
    <property type="component" value="Unassembled WGS sequence"/>
</dbReference>
<dbReference type="InterPro" id="IPR035992">
    <property type="entry name" value="Ricin_B-like_lectins"/>
</dbReference>
<dbReference type="CDD" id="cd23500">
    <property type="entry name" value="beta-trefoil_Ricin_SCDase_rpt2"/>
    <property type="match status" value="1"/>
</dbReference>
<dbReference type="PROSITE" id="PS50231">
    <property type="entry name" value="RICIN_B_LECTIN"/>
    <property type="match status" value="2"/>
</dbReference>
<organism evidence="3 4">
    <name type="scientific">Thalassolituus pacificus</name>
    <dbReference type="NCBI Taxonomy" id="2975440"/>
    <lineage>
        <taxon>Bacteria</taxon>
        <taxon>Pseudomonadati</taxon>
        <taxon>Pseudomonadota</taxon>
        <taxon>Gammaproteobacteria</taxon>
        <taxon>Oceanospirillales</taxon>
        <taxon>Oceanospirillaceae</taxon>
        <taxon>Thalassolituus</taxon>
    </lineage>
</organism>
<gene>
    <name evidence="3" type="ORF">NYR02_13140</name>
</gene>
<dbReference type="Gene3D" id="3.20.20.140">
    <property type="entry name" value="Metal-dependent hydrolases"/>
    <property type="match status" value="1"/>
</dbReference>
<dbReference type="Pfam" id="PF00652">
    <property type="entry name" value="Ricin_B_lectin"/>
    <property type="match status" value="2"/>
</dbReference>
<dbReference type="CDD" id="cd23499">
    <property type="entry name" value="beta-trefoil_Ricin_SCDase_rpt1"/>
    <property type="match status" value="1"/>
</dbReference>
<evidence type="ECO:0000313" key="4">
    <source>
        <dbReference type="Proteomes" id="UP001147830"/>
    </source>
</evidence>
<reference evidence="3" key="1">
    <citation type="journal article" date="2022" name="Front. Microbiol.">
        <title>Genome-based taxonomic rearrangement of Oceanobacter-related bacteria including the description of Thalassolituus hydrocarbonoclasticus sp. nov. and Thalassolituus pacificus sp. nov. and emended description of the genus Thalassolituus.</title>
        <authorList>
            <person name="Dong C."/>
            <person name="Wei L."/>
            <person name="Wang J."/>
            <person name="Lai Q."/>
            <person name="Huang Z."/>
            <person name="Shao Z."/>
        </authorList>
    </citation>
    <scope>NUCLEOTIDE SEQUENCE</scope>
    <source>
        <strain evidence="3">59MF3M-4</strain>
    </source>
</reference>
<protein>
    <submittedName>
        <fullName evidence="3">Ricin-type beta-trefoil lectin domain protein</fullName>
    </submittedName>
</protein>
<dbReference type="SUPFAM" id="SSF51556">
    <property type="entry name" value="Metallo-dependent hydrolases"/>
    <property type="match status" value="1"/>
</dbReference>
<dbReference type="SUPFAM" id="SSF50370">
    <property type="entry name" value="Ricin B-like lectins"/>
    <property type="match status" value="2"/>
</dbReference>
<dbReference type="RefSeq" id="WP_260976821.1">
    <property type="nucleotide sequence ID" value="NZ_JAOANI010000020.1"/>
</dbReference>
<dbReference type="SMART" id="SM00458">
    <property type="entry name" value="RICIN"/>
    <property type="match status" value="2"/>
</dbReference>
<feature type="signal peptide" evidence="1">
    <location>
        <begin position="1"/>
        <end position="29"/>
    </location>
</feature>
<feature type="domain" description="Ricin B lectin" evidence="2">
    <location>
        <begin position="880"/>
        <end position="1006"/>
    </location>
</feature>
<keyword evidence="1" id="KW-0732">Signal</keyword>
<dbReference type="EMBL" id="JAOANI010000020">
    <property type="protein sequence ID" value="MCT7359958.1"/>
    <property type="molecule type" value="Genomic_DNA"/>
</dbReference>